<dbReference type="GeneID" id="130460943"/>
<sequence length="129" mass="14637">MCRLLVVVEFMLLHLLIVQEIYTRRMASCLTSVSSDGIVINMVVGGEVVTLKSIEEGILHFNKEADIKPSTTRFFTTKSFDVLIMYFRANVGERSLCQKCLVFKIEASDSYCLVLVLISVVLVYQYITK</sequence>
<keyword evidence="1" id="KW-1133">Transmembrane helix</keyword>
<feature type="signal peptide" evidence="2">
    <location>
        <begin position="1"/>
        <end position="23"/>
    </location>
</feature>
<accession>A0ABM3QN31</accession>
<proteinExistence type="predicted"/>
<gene>
    <name evidence="4" type="primary">LOC130460943</name>
</gene>
<protein>
    <submittedName>
        <fullName evidence="4">Uncharacterized protein isoform X1</fullName>
    </submittedName>
</protein>
<feature type="chain" id="PRO_5045750601" evidence="2">
    <location>
        <begin position="24"/>
        <end position="129"/>
    </location>
</feature>
<evidence type="ECO:0000256" key="2">
    <source>
        <dbReference type="SAM" id="SignalP"/>
    </source>
</evidence>
<reference evidence="4" key="2">
    <citation type="submission" date="2025-08" db="UniProtKB">
        <authorList>
            <consortium name="RefSeq"/>
        </authorList>
    </citation>
    <scope>IDENTIFICATION</scope>
    <source>
        <tissue evidence="4">Leaf</tissue>
    </source>
</reference>
<organism evidence="3 4">
    <name type="scientific">Spinacia oleracea</name>
    <name type="common">Spinach</name>
    <dbReference type="NCBI Taxonomy" id="3562"/>
    <lineage>
        <taxon>Eukaryota</taxon>
        <taxon>Viridiplantae</taxon>
        <taxon>Streptophyta</taxon>
        <taxon>Embryophyta</taxon>
        <taxon>Tracheophyta</taxon>
        <taxon>Spermatophyta</taxon>
        <taxon>Magnoliopsida</taxon>
        <taxon>eudicotyledons</taxon>
        <taxon>Gunneridae</taxon>
        <taxon>Pentapetalae</taxon>
        <taxon>Caryophyllales</taxon>
        <taxon>Chenopodiaceae</taxon>
        <taxon>Chenopodioideae</taxon>
        <taxon>Anserineae</taxon>
        <taxon>Spinacia</taxon>
    </lineage>
</organism>
<evidence type="ECO:0000313" key="3">
    <source>
        <dbReference type="Proteomes" id="UP000813463"/>
    </source>
</evidence>
<dbReference type="RefSeq" id="XP_056684759.1">
    <property type="nucleotide sequence ID" value="XM_056828781.1"/>
</dbReference>
<evidence type="ECO:0000313" key="4">
    <source>
        <dbReference type="RefSeq" id="XP_056684759.1"/>
    </source>
</evidence>
<feature type="transmembrane region" description="Helical" evidence="1">
    <location>
        <begin position="111"/>
        <end position="127"/>
    </location>
</feature>
<reference evidence="3" key="1">
    <citation type="journal article" date="2021" name="Nat. Commun.">
        <title>Genomic analyses provide insights into spinach domestication and the genetic basis of agronomic traits.</title>
        <authorList>
            <person name="Cai X."/>
            <person name="Sun X."/>
            <person name="Xu C."/>
            <person name="Sun H."/>
            <person name="Wang X."/>
            <person name="Ge C."/>
            <person name="Zhang Z."/>
            <person name="Wang Q."/>
            <person name="Fei Z."/>
            <person name="Jiao C."/>
            <person name="Wang Q."/>
        </authorList>
    </citation>
    <scope>NUCLEOTIDE SEQUENCE [LARGE SCALE GENOMIC DNA]</scope>
    <source>
        <strain evidence="3">cv. Varoflay</strain>
    </source>
</reference>
<name>A0ABM3QN31_SPIOL</name>
<keyword evidence="2" id="KW-0732">Signal</keyword>
<keyword evidence="3" id="KW-1185">Reference proteome</keyword>
<dbReference type="Proteomes" id="UP000813463">
    <property type="component" value="Chromosome 5"/>
</dbReference>
<evidence type="ECO:0000256" key="1">
    <source>
        <dbReference type="SAM" id="Phobius"/>
    </source>
</evidence>
<keyword evidence="1" id="KW-0472">Membrane</keyword>
<keyword evidence="1" id="KW-0812">Transmembrane</keyword>